<dbReference type="RefSeq" id="WP_077971047.1">
    <property type="nucleotide sequence ID" value="NZ_CP045178.1"/>
</dbReference>
<comment type="caution">
    <text evidence="3">The sequence shown here is derived from an EMBL/GenBank/DDBJ whole genome shotgun (WGS) entry which is preliminary data.</text>
</comment>
<feature type="transmembrane region" description="Helical" evidence="2">
    <location>
        <begin position="101"/>
        <end position="122"/>
    </location>
</feature>
<feature type="transmembrane region" description="Helical" evidence="2">
    <location>
        <begin position="473"/>
        <end position="491"/>
    </location>
</feature>
<evidence type="ECO:0000256" key="1">
    <source>
        <dbReference type="SAM" id="MobiDB-lite"/>
    </source>
</evidence>
<organism evidence="3 4">
    <name type="scientific">Streptomyces tsukubensis</name>
    <dbReference type="NCBI Taxonomy" id="83656"/>
    <lineage>
        <taxon>Bacteria</taxon>
        <taxon>Bacillati</taxon>
        <taxon>Actinomycetota</taxon>
        <taxon>Actinomycetes</taxon>
        <taxon>Kitasatosporales</taxon>
        <taxon>Streptomycetaceae</taxon>
        <taxon>Streptomyces</taxon>
    </lineage>
</organism>
<feature type="transmembrane region" description="Helical" evidence="2">
    <location>
        <begin position="178"/>
        <end position="199"/>
    </location>
</feature>
<dbReference type="EMBL" id="MVFC01000025">
    <property type="protein sequence ID" value="OON74892.1"/>
    <property type="molecule type" value="Genomic_DNA"/>
</dbReference>
<feature type="transmembrane region" description="Helical" evidence="2">
    <location>
        <begin position="211"/>
        <end position="227"/>
    </location>
</feature>
<protein>
    <submittedName>
        <fullName evidence="3">ABC transporter permease</fullName>
    </submittedName>
</protein>
<keyword evidence="2" id="KW-1133">Transmembrane helix</keyword>
<keyword evidence="2" id="KW-0472">Membrane</keyword>
<evidence type="ECO:0000313" key="3">
    <source>
        <dbReference type="EMBL" id="OON74892.1"/>
    </source>
</evidence>
<dbReference type="AlphaFoldDB" id="A0A1V4A478"/>
<dbReference type="Proteomes" id="UP000190539">
    <property type="component" value="Unassembled WGS sequence"/>
</dbReference>
<evidence type="ECO:0000256" key="2">
    <source>
        <dbReference type="SAM" id="Phobius"/>
    </source>
</evidence>
<feature type="transmembrane region" description="Helical" evidence="2">
    <location>
        <begin position="142"/>
        <end position="166"/>
    </location>
</feature>
<feature type="transmembrane region" description="Helical" evidence="2">
    <location>
        <begin position="408"/>
        <end position="433"/>
    </location>
</feature>
<proteinExistence type="predicted"/>
<feature type="transmembrane region" description="Helical" evidence="2">
    <location>
        <begin position="516"/>
        <end position="537"/>
    </location>
</feature>
<accession>A0A1V4A478</accession>
<gene>
    <name evidence="3" type="ORF">B1H18_23985</name>
</gene>
<feature type="region of interest" description="Disordered" evidence="1">
    <location>
        <begin position="1"/>
        <end position="21"/>
    </location>
</feature>
<keyword evidence="2" id="KW-0812">Transmembrane</keyword>
<name>A0A1V4A478_9ACTN</name>
<feature type="transmembrane region" description="Helical" evidence="2">
    <location>
        <begin position="439"/>
        <end position="466"/>
    </location>
</feature>
<feature type="transmembrane region" description="Helical" evidence="2">
    <location>
        <begin position="42"/>
        <end position="66"/>
    </location>
</feature>
<dbReference type="STRING" id="83656.B1H18_23985"/>
<evidence type="ECO:0000313" key="4">
    <source>
        <dbReference type="Proteomes" id="UP000190539"/>
    </source>
</evidence>
<feature type="transmembrane region" description="Helical" evidence="2">
    <location>
        <begin position="362"/>
        <end position="387"/>
    </location>
</feature>
<feature type="transmembrane region" description="Helical" evidence="2">
    <location>
        <begin position="315"/>
        <end position="334"/>
    </location>
</feature>
<keyword evidence="4" id="KW-1185">Reference proteome</keyword>
<feature type="transmembrane region" description="Helical" evidence="2">
    <location>
        <begin position="258"/>
        <end position="276"/>
    </location>
</feature>
<sequence length="545" mass="55222">MSGPVRALAPPPAAVHRARPARGPLPAGTGILLRLALRRDRLLIPVWTVAISGVLASMPNSLAAVYGTAAERANMAATATATSSLRAVYGPVFSDSTGGLAAWRAGLYAAAFAAVMSLIVVVRHTREEEETGRQELLSSACVARGAPLTAALLAALAGNTAIAVLVTAGLSGQGYGGALALGLAVGCTGMFFAAAAAVAAQLTESARLAKGLTAAALGAAFVLRAAGDSARPDGSSPLTWISPLGWAEQVRSYADERWWALLLPLAGALLLTALAYRLTGRRDLTMSFLPSRPGPATGAIRSAGALALRLQRGALVGWGAGFLVLGAVFGWIAGSASDLVGGSRQAREVFQRMGGQSGLTDAFLAAMVGLLGMAAALYGVASVLRLHGEETSQRAEPLLAARLGRLRWAAGHLALAYGGAALIMVLGGAGLALGHGHDMPAVLGACLGQLPAIWALTSVAVLLYGALPRTAPAAWAVAGVCLALGWVGPALDLPRAVMDVSPFSHLAKLPGGAMEWPPAVILTAVATALTVAGLAGLRRRDLVMT</sequence>
<reference evidence="3 4" key="1">
    <citation type="submission" date="2017-02" db="EMBL/GenBank/DDBJ databases">
        <title>Draft Genome Sequence of Streptomyces tsukubaensis F601, a Producer of the immunosuppressant tacrolimus FK506.</title>
        <authorList>
            <person name="Zong G."/>
            <person name="Zhong C."/>
            <person name="Fu J."/>
            <person name="Qin R."/>
            <person name="Cao G."/>
        </authorList>
    </citation>
    <scope>NUCLEOTIDE SEQUENCE [LARGE SCALE GENOMIC DNA]</scope>
    <source>
        <strain evidence="3 4">F601</strain>
    </source>
</reference>